<name>A0A9Q0MNH5_9DIPT</name>
<dbReference type="EMBL" id="WJQU01000004">
    <property type="protein sequence ID" value="KAJ6635072.1"/>
    <property type="molecule type" value="Genomic_DNA"/>
</dbReference>
<accession>A0A9Q0MNH5</accession>
<gene>
    <name evidence="2" type="ORF">Bhyg_13655</name>
</gene>
<comment type="caution">
    <text evidence="2">The sequence shown here is derived from an EMBL/GenBank/DDBJ whole genome shotgun (WGS) entry which is preliminary data.</text>
</comment>
<organism evidence="2 3">
    <name type="scientific">Pseudolycoriella hygida</name>
    <dbReference type="NCBI Taxonomy" id="35572"/>
    <lineage>
        <taxon>Eukaryota</taxon>
        <taxon>Metazoa</taxon>
        <taxon>Ecdysozoa</taxon>
        <taxon>Arthropoda</taxon>
        <taxon>Hexapoda</taxon>
        <taxon>Insecta</taxon>
        <taxon>Pterygota</taxon>
        <taxon>Neoptera</taxon>
        <taxon>Endopterygota</taxon>
        <taxon>Diptera</taxon>
        <taxon>Nematocera</taxon>
        <taxon>Sciaroidea</taxon>
        <taxon>Sciaridae</taxon>
        <taxon>Pseudolycoriella</taxon>
    </lineage>
</organism>
<feature type="region of interest" description="Disordered" evidence="1">
    <location>
        <begin position="46"/>
        <end position="69"/>
    </location>
</feature>
<protein>
    <submittedName>
        <fullName evidence="2">Uncharacterized protein</fullName>
    </submittedName>
</protein>
<reference evidence="2" key="1">
    <citation type="submission" date="2022-07" db="EMBL/GenBank/DDBJ databases">
        <authorList>
            <person name="Trinca V."/>
            <person name="Uliana J.V.C."/>
            <person name="Torres T.T."/>
            <person name="Ward R.J."/>
            <person name="Monesi N."/>
        </authorList>
    </citation>
    <scope>NUCLEOTIDE SEQUENCE</scope>
    <source>
        <strain evidence="2">HSMRA1968</strain>
        <tissue evidence="2">Whole embryos</tissue>
    </source>
</reference>
<evidence type="ECO:0000313" key="2">
    <source>
        <dbReference type="EMBL" id="KAJ6635072.1"/>
    </source>
</evidence>
<dbReference type="AlphaFoldDB" id="A0A9Q0MNH5"/>
<feature type="compositionally biased region" description="Polar residues" evidence="1">
    <location>
        <begin position="59"/>
        <end position="69"/>
    </location>
</feature>
<dbReference type="OrthoDB" id="6375801at2759"/>
<evidence type="ECO:0000313" key="3">
    <source>
        <dbReference type="Proteomes" id="UP001151699"/>
    </source>
</evidence>
<sequence>MVNGVNKLTVVKENLPLAEREKTKRLQRAYNRKKLAEFRERKKEKDGLVVPVSAEGNRPDQTTKQASDGSYKTSNALFKAVTKAKKALPVAPAKKKLVVSKILNSFNTEDRQDIVSSNMPKAKPTKGITSDVVMLIQDFYERDDISRMSPNARDCRKFFNTSGEKEVKQIRHLMYKLTDAYDLFVKDFQKGKFV</sequence>
<dbReference type="Proteomes" id="UP001151699">
    <property type="component" value="Chromosome C"/>
</dbReference>
<proteinExistence type="predicted"/>
<evidence type="ECO:0000256" key="1">
    <source>
        <dbReference type="SAM" id="MobiDB-lite"/>
    </source>
</evidence>
<keyword evidence="3" id="KW-1185">Reference proteome</keyword>